<dbReference type="GO" id="GO:0046872">
    <property type="term" value="F:metal ion binding"/>
    <property type="evidence" value="ECO:0007669"/>
    <property type="project" value="UniProtKB-KW"/>
</dbReference>
<evidence type="ECO:0000256" key="1">
    <source>
        <dbReference type="ARBA" id="ARBA00001936"/>
    </source>
</evidence>
<evidence type="ECO:0000256" key="8">
    <source>
        <dbReference type="ARBA" id="ARBA00023204"/>
    </source>
</evidence>
<evidence type="ECO:0000256" key="3">
    <source>
        <dbReference type="ARBA" id="ARBA00022722"/>
    </source>
</evidence>
<dbReference type="AlphaFoldDB" id="A0A143PHQ9"/>
<reference evidence="11" key="2">
    <citation type="submission" date="2016-04" db="EMBL/GenBank/DDBJ databases">
        <title>First Complete Genome Sequence of a Subdivision 6 Acidobacterium.</title>
        <authorList>
            <person name="Huang S."/>
            <person name="Vieira S."/>
            <person name="Bunk B."/>
            <person name="Riedel T."/>
            <person name="Sproeer C."/>
            <person name="Overmann J."/>
        </authorList>
    </citation>
    <scope>NUCLEOTIDE SEQUENCE [LARGE SCALE GENOMIC DNA]</scope>
    <source>
        <strain evidence="11">DSM 100886 HEG_-6_39</strain>
    </source>
</reference>
<dbReference type="GO" id="GO:0016787">
    <property type="term" value="F:hydrolase activity"/>
    <property type="evidence" value="ECO:0007669"/>
    <property type="project" value="UniProtKB-KW"/>
</dbReference>
<accession>A0A143PHQ9</accession>
<name>A0A143PHQ9_LUTPR</name>
<dbReference type="RefSeq" id="WP_157898809.1">
    <property type="nucleotide sequence ID" value="NZ_CP015136.1"/>
</dbReference>
<dbReference type="STRING" id="1855912.LuPra_01275"/>
<evidence type="ECO:0000313" key="10">
    <source>
        <dbReference type="EMBL" id="AMY08087.1"/>
    </source>
</evidence>
<evidence type="ECO:0000313" key="11">
    <source>
        <dbReference type="Proteomes" id="UP000076079"/>
    </source>
</evidence>
<dbReference type="Pfam" id="PF03372">
    <property type="entry name" value="Exo_endo_phos"/>
    <property type="match status" value="1"/>
</dbReference>
<dbReference type="InterPro" id="IPR051547">
    <property type="entry name" value="TDP2-like"/>
</dbReference>
<dbReference type="KEGG" id="abac:LuPra_01275"/>
<proteinExistence type="predicted"/>
<comment type="cofactor">
    <cofactor evidence="1">
        <name>Mn(2+)</name>
        <dbReference type="ChEBI" id="CHEBI:29035"/>
    </cofactor>
</comment>
<keyword evidence="8" id="KW-0234">DNA repair</keyword>
<keyword evidence="6" id="KW-0378">Hydrolase</keyword>
<dbReference type="OrthoDB" id="144782at2"/>
<keyword evidence="3" id="KW-0540">Nuclease</keyword>
<keyword evidence="7" id="KW-0460">Magnesium</keyword>
<evidence type="ECO:0000256" key="4">
    <source>
        <dbReference type="ARBA" id="ARBA00022723"/>
    </source>
</evidence>
<dbReference type="InterPro" id="IPR005135">
    <property type="entry name" value="Endo/exonuclease/phosphatase"/>
</dbReference>
<dbReference type="GO" id="GO:0004518">
    <property type="term" value="F:nuclease activity"/>
    <property type="evidence" value="ECO:0007669"/>
    <property type="project" value="UniProtKB-KW"/>
</dbReference>
<dbReference type="Gene3D" id="3.60.10.10">
    <property type="entry name" value="Endonuclease/exonuclease/phosphatase"/>
    <property type="match status" value="1"/>
</dbReference>
<feature type="domain" description="Endonuclease/exonuclease/phosphatase" evidence="9">
    <location>
        <begin position="16"/>
        <end position="248"/>
    </location>
</feature>
<dbReference type="InterPro" id="IPR036691">
    <property type="entry name" value="Endo/exonu/phosph_ase_sf"/>
</dbReference>
<dbReference type="PANTHER" id="PTHR15822:SF4">
    <property type="entry name" value="TYROSYL-DNA PHOSPHODIESTERASE 2"/>
    <property type="match status" value="1"/>
</dbReference>
<evidence type="ECO:0000256" key="6">
    <source>
        <dbReference type="ARBA" id="ARBA00022801"/>
    </source>
</evidence>
<reference evidence="10 11" key="1">
    <citation type="journal article" date="2016" name="Genome Announc.">
        <title>First Complete Genome Sequence of a Subdivision 6 Acidobacterium Strain.</title>
        <authorList>
            <person name="Huang S."/>
            <person name="Vieira S."/>
            <person name="Bunk B."/>
            <person name="Riedel T."/>
            <person name="Sproer C."/>
            <person name="Overmann J."/>
        </authorList>
    </citation>
    <scope>NUCLEOTIDE SEQUENCE [LARGE SCALE GENOMIC DNA]</scope>
    <source>
        <strain evidence="11">DSM 100886 HEG_-6_39</strain>
    </source>
</reference>
<evidence type="ECO:0000256" key="5">
    <source>
        <dbReference type="ARBA" id="ARBA00022763"/>
    </source>
</evidence>
<organism evidence="10 11">
    <name type="scientific">Luteitalea pratensis</name>
    <dbReference type="NCBI Taxonomy" id="1855912"/>
    <lineage>
        <taxon>Bacteria</taxon>
        <taxon>Pseudomonadati</taxon>
        <taxon>Acidobacteriota</taxon>
        <taxon>Vicinamibacteria</taxon>
        <taxon>Vicinamibacterales</taxon>
        <taxon>Vicinamibacteraceae</taxon>
        <taxon>Luteitalea</taxon>
    </lineage>
</organism>
<keyword evidence="4" id="KW-0479">Metal-binding</keyword>
<dbReference type="GO" id="GO:0006281">
    <property type="term" value="P:DNA repair"/>
    <property type="evidence" value="ECO:0007669"/>
    <property type="project" value="UniProtKB-KW"/>
</dbReference>
<dbReference type="EMBL" id="CP015136">
    <property type="protein sequence ID" value="AMY08087.1"/>
    <property type="molecule type" value="Genomic_DNA"/>
</dbReference>
<sequence length="259" mass="28930">MTDGAPMETMRTLRLLTWNIRYGGHGREADLASTIRDSQADVVLLQEATRPAVVEAVARETGMAQWGTSHRQSLGFLSRQPVDHFEWRQPRISRHAFLHVVPAGGQVHLFGVHLSAVHAAWTERRRVHEVRALIETVAARASGFHVLAGDFNTLAPGERLDIHMLPLRLRPFVWMSGGHIRWRTIQQVFDAGYVDAFRARRPGETGFTFPSWQPHLRLDYVFAPAASVGRVATCDVIRTDAAARGSDHLPILAELSLVS</sequence>
<evidence type="ECO:0000256" key="7">
    <source>
        <dbReference type="ARBA" id="ARBA00022842"/>
    </source>
</evidence>
<keyword evidence="5" id="KW-0227">DNA damage</keyword>
<dbReference type="SUPFAM" id="SSF56219">
    <property type="entry name" value="DNase I-like"/>
    <property type="match status" value="1"/>
</dbReference>
<gene>
    <name evidence="10" type="ORF">LuPra_01275</name>
</gene>
<dbReference type="PANTHER" id="PTHR15822">
    <property type="entry name" value="TRAF AND TNF RECEPTOR-ASSOCIATED PROTEIN"/>
    <property type="match status" value="1"/>
</dbReference>
<comment type="cofactor">
    <cofactor evidence="2">
        <name>Mg(2+)</name>
        <dbReference type="ChEBI" id="CHEBI:18420"/>
    </cofactor>
</comment>
<keyword evidence="11" id="KW-1185">Reference proteome</keyword>
<dbReference type="Proteomes" id="UP000076079">
    <property type="component" value="Chromosome"/>
</dbReference>
<evidence type="ECO:0000259" key="9">
    <source>
        <dbReference type="Pfam" id="PF03372"/>
    </source>
</evidence>
<protein>
    <submittedName>
        <fullName evidence="10">Exodeoxyribonuclease III (Xth)</fullName>
    </submittedName>
</protein>
<evidence type="ECO:0000256" key="2">
    <source>
        <dbReference type="ARBA" id="ARBA00001946"/>
    </source>
</evidence>